<name>A0A367YQ15_9ASCO</name>
<dbReference type="InterPro" id="IPR005554">
    <property type="entry name" value="NOL6/Upt22"/>
</dbReference>
<feature type="domain" description="Nrap protein" evidence="9">
    <location>
        <begin position="347"/>
        <end position="495"/>
    </location>
</feature>
<feature type="domain" description="Nrap protein" evidence="10">
    <location>
        <begin position="500"/>
        <end position="653"/>
    </location>
</feature>
<dbReference type="Proteomes" id="UP000253472">
    <property type="component" value="Unassembled WGS sequence"/>
</dbReference>
<dbReference type="GO" id="GO:0034456">
    <property type="term" value="C:UTP-C complex"/>
    <property type="evidence" value="ECO:0007669"/>
    <property type="project" value="TreeGrafter"/>
</dbReference>
<evidence type="ECO:0000256" key="7">
    <source>
        <dbReference type="SAM" id="MobiDB-lite"/>
    </source>
</evidence>
<feature type="region of interest" description="Disordered" evidence="7">
    <location>
        <begin position="1"/>
        <end position="79"/>
    </location>
</feature>
<dbReference type="PANTHER" id="PTHR17972:SF0">
    <property type="entry name" value="NUCLEOLAR PROTEIN 6"/>
    <property type="match status" value="1"/>
</dbReference>
<organism evidence="14 15">
    <name type="scientific">Candida viswanathii</name>
    <dbReference type="NCBI Taxonomy" id="5486"/>
    <lineage>
        <taxon>Eukaryota</taxon>
        <taxon>Fungi</taxon>
        <taxon>Dikarya</taxon>
        <taxon>Ascomycota</taxon>
        <taxon>Saccharomycotina</taxon>
        <taxon>Pichiomycetes</taxon>
        <taxon>Debaryomycetaceae</taxon>
        <taxon>Candida/Lodderomyces clade</taxon>
        <taxon>Candida</taxon>
    </lineage>
</organism>
<feature type="domain" description="Nrap protein" evidence="8">
    <location>
        <begin position="198"/>
        <end position="344"/>
    </location>
</feature>
<evidence type="ECO:0000313" key="14">
    <source>
        <dbReference type="EMBL" id="RCK67837.1"/>
    </source>
</evidence>
<comment type="similarity">
    <text evidence="2 5">Belongs to the NRAP family.</text>
</comment>
<evidence type="ECO:0000259" key="12">
    <source>
        <dbReference type="Pfam" id="PF17406"/>
    </source>
</evidence>
<protein>
    <recommendedName>
        <fullName evidence="5">U3 small nucleolar RNA-associated protein 22</fullName>
    </recommendedName>
</protein>
<feature type="compositionally biased region" description="Acidic residues" evidence="7">
    <location>
        <begin position="22"/>
        <end position="31"/>
    </location>
</feature>
<dbReference type="GO" id="GO:0006409">
    <property type="term" value="P:tRNA export from nucleus"/>
    <property type="evidence" value="ECO:0007669"/>
    <property type="project" value="TreeGrafter"/>
</dbReference>
<dbReference type="Pfam" id="PF17407">
    <property type="entry name" value="Nrap_D6"/>
    <property type="match status" value="1"/>
</dbReference>
<dbReference type="Pfam" id="PF03813">
    <property type="entry name" value="Nrap"/>
    <property type="match status" value="1"/>
</dbReference>
<dbReference type="Pfam" id="PF17406">
    <property type="entry name" value="Nrap_D5"/>
    <property type="match status" value="1"/>
</dbReference>
<dbReference type="Pfam" id="PF17403">
    <property type="entry name" value="Nrap_D2"/>
    <property type="match status" value="1"/>
</dbReference>
<dbReference type="Pfam" id="PF17404">
    <property type="entry name" value="Nrap_D3"/>
    <property type="match status" value="1"/>
</dbReference>
<accession>A0A367YQ15</accession>
<dbReference type="Gene3D" id="3.30.70.3020">
    <property type="match status" value="1"/>
</dbReference>
<feature type="coiled-coil region" evidence="6">
    <location>
        <begin position="103"/>
        <end position="133"/>
    </location>
</feature>
<comment type="subcellular location">
    <subcellularLocation>
        <location evidence="1 5">Nucleus</location>
        <location evidence="1 5">Nucleolus</location>
    </subcellularLocation>
</comment>
<dbReference type="Gene3D" id="3.30.70.3030">
    <property type="match status" value="1"/>
</dbReference>
<feature type="domain" description="Nrap protein" evidence="13">
    <location>
        <begin position="1036"/>
        <end position="1169"/>
    </location>
</feature>
<dbReference type="EMBL" id="QLNQ01000001">
    <property type="protein sequence ID" value="RCK67837.1"/>
    <property type="molecule type" value="Genomic_DNA"/>
</dbReference>
<dbReference type="GO" id="GO:0003723">
    <property type="term" value="F:RNA binding"/>
    <property type="evidence" value="ECO:0007669"/>
    <property type="project" value="UniProtKB-KW"/>
</dbReference>
<evidence type="ECO:0000259" key="11">
    <source>
        <dbReference type="Pfam" id="PF17405"/>
    </source>
</evidence>
<dbReference type="Pfam" id="PF17405">
    <property type="entry name" value="Nrap_D4"/>
    <property type="match status" value="1"/>
</dbReference>
<dbReference type="PANTHER" id="PTHR17972">
    <property type="entry name" value="NUCLEOLAR RNA-ASSOCIATED PROTEIN"/>
    <property type="match status" value="1"/>
</dbReference>
<feature type="domain" description="Nrap protein" evidence="11">
    <location>
        <begin position="673"/>
        <end position="865"/>
    </location>
</feature>
<dbReference type="GO" id="GO:0032040">
    <property type="term" value="C:small-subunit processome"/>
    <property type="evidence" value="ECO:0007669"/>
    <property type="project" value="TreeGrafter"/>
</dbReference>
<dbReference type="AlphaFoldDB" id="A0A367YQ15"/>
<dbReference type="InterPro" id="IPR035369">
    <property type="entry name" value="Nrap_D4"/>
</dbReference>
<dbReference type="InterPro" id="IPR035371">
    <property type="entry name" value="Nrap_D6"/>
</dbReference>
<evidence type="ECO:0000259" key="13">
    <source>
        <dbReference type="Pfam" id="PF17407"/>
    </source>
</evidence>
<dbReference type="GO" id="GO:0032545">
    <property type="term" value="C:CURI complex"/>
    <property type="evidence" value="ECO:0007669"/>
    <property type="project" value="TreeGrafter"/>
</dbReference>
<evidence type="ECO:0000256" key="2">
    <source>
        <dbReference type="ARBA" id="ARBA00006674"/>
    </source>
</evidence>
<dbReference type="InterPro" id="IPR035367">
    <property type="entry name" value="Nrap_D2"/>
</dbReference>
<dbReference type="InterPro" id="IPR035082">
    <property type="entry name" value="Nrap_D1"/>
</dbReference>
<reference evidence="14 15" key="1">
    <citation type="submission" date="2018-06" db="EMBL/GenBank/DDBJ databases">
        <title>Whole genome sequencing of Candida tropicalis (genome annotated by CSBL at Korea University).</title>
        <authorList>
            <person name="Ahn J."/>
        </authorList>
    </citation>
    <scope>NUCLEOTIDE SEQUENCE [LARGE SCALE GENOMIC DNA]</scope>
    <source>
        <strain evidence="14 15">ATCC 20962</strain>
    </source>
</reference>
<sequence length="1173" mass="134056">MAKRKLEEQTLEDEEFKSFSDREDEDIEIEEQSNGHSQNGSEHNHDEEDEREQEEEESSTTEQPASKKQKKHQPPNQKLTAQEIQVARETAELFKSNIFKLQIDELMKEIKIKKNHEEKLEKVLRRLHDLIKQVPAIENLTLQQAEQHFNPKRLVIPFPDPKPTKVNYTFSYLPLEELSLVGSYGLKTAINPQKGLSIDVALTMPKQIFQPKDYLNYRALYKRAFYLAYLAEHLIHLSKKNNLPIKISYHYLDDDVLNPVLKLESIQTENPDDLNFVKTKFSINLIAAFPFGIFDTKKLLPDKNCIRVQAETENLPPTPLYNSSILSQTAYDYYLKYLYTTKKSAEAFKDACVLGRLWLQQRGFSSSMNNGGFGHFEFAMLMSALLNGGGLNGNKILLQGFSSYQLFKGTIKYLATMDLNNGYLSFSSLIGETIASKFKETGFNVPTIFDKNTKLNILWKMTKSSYRQLQFQAQQTLELLNDVVKDRFDAILLQKSHFDQMKYDIVINLTAPEDAFDSFGPLEKISYITFDNYFKNRLYAILTKALGDRATLISIRNEHPTTDYPIHKRKPSHPSTSFIIGLQLNADESEKLVTKGPNNDDKEEGLKFRSFWGNKASLRRFKDGSIQHCVVWTIKDQEPIVLTIIKYALDTHLHSEISQHLVTEVANFDRKLPVPLLPSASNQVVTSLASFTILRNAFENMSKTLINLNLPLNVKTVLPASSSLRYTSVLQPVPFAASSPDFWNDCVVQFESSSRWPDEISALEKTKSAFLLKIKEELNETEYGAFVTKDDSIPFNEDVTLLNVLSPEGYGFRLRVSTERDELLYLRAVENADKQKAYVQNVYVKFNEKYMGVVKHTRTITQLAQHFQFYSPTVRFFKQWLDSQLLLQHFSEELVELIALKPFVDPAPYSIPHSVENGFLQILNFVANWNWKEDPLILDLVKSTAEEDIRLSDKLTIQLHRIIEQNFEKIRETDPTGIKTQLFIGTKDDPSGILWSNDLTLPIATRLTALSRAAISLIKKEGVTETNLDLIFTPALQDYDFTLDVRANNISASSGILPPNTFKNLIQPLTSFPDDITTRYDLIQGYVDELNRKFGNAIIFSSKKFTGLCKDSQNVIGGIFVPANLAKKKFRVNLGINVKPVEENDEVVINKDSIYDEIKLLGGDLVKSINIKK</sequence>
<keyword evidence="5" id="KW-0690">Ribosome biogenesis</keyword>
<dbReference type="OrthoDB" id="10251401at2759"/>
<dbReference type="Gene3D" id="1.10.1410.10">
    <property type="match status" value="2"/>
</dbReference>
<dbReference type="GO" id="GO:0006364">
    <property type="term" value="P:rRNA processing"/>
    <property type="evidence" value="ECO:0007669"/>
    <property type="project" value="UniProtKB-KW"/>
</dbReference>
<dbReference type="InterPro" id="IPR035368">
    <property type="entry name" value="Nrap_D3"/>
</dbReference>
<evidence type="ECO:0000256" key="5">
    <source>
        <dbReference type="RuleBase" id="RU364032"/>
    </source>
</evidence>
<keyword evidence="5" id="KW-0698">rRNA processing</keyword>
<keyword evidence="5" id="KW-0687">Ribonucleoprotein</keyword>
<gene>
    <name evidence="14" type="primary">UTP22_0</name>
    <name evidence="14" type="ORF">Cantr_03243</name>
</gene>
<feature type="compositionally biased region" description="Acidic residues" evidence="7">
    <location>
        <begin position="47"/>
        <end position="59"/>
    </location>
</feature>
<evidence type="ECO:0000259" key="10">
    <source>
        <dbReference type="Pfam" id="PF17404"/>
    </source>
</evidence>
<evidence type="ECO:0000256" key="3">
    <source>
        <dbReference type="ARBA" id="ARBA00022884"/>
    </source>
</evidence>
<comment type="caution">
    <text evidence="14">The sequence shown here is derived from an EMBL/GenBank/DDBJ whole genome shotgun (WGS) entry which is preliminary data.</text>
</comment>
<evidence type="ECO:0000259" key="9">
    <source>
        <dbReference type="Pfam" id="PF17403"/>
    </source>
</evidence>
<feature type="compositionally biased region" description="Polar residues" evidence="7">
    <location>
        <begin position="32"/>
        <end position="41"/>
    </location>
</feature>
<evidence type="ECO:0000256" key="6">
    <source>
        <dbReference type="SAM" id="Coils"/>
    </source>
</evidence>
<dbReference type="InterPro" id="IPR035370">
    <property type="entry name" value="Nrap_D5"/>
</dbReference>
<proteinExistence type="inferred from homology"/>
<evidence type="ECO:0000256" key="1">
    <source>
        <dbReference type="ARBA" id="ARBA00004604"/>
    </source>
</evidence>
<dbReference type="STRING" id="5486.A0A367YQ15"/>
<evidence type="ECO:0000313" key="15">
    <source>
        <dbReference type="Proteomes" id="UP000253472"/>
    </source>
</evidence>
<keyword evidence="4 5" id="KW-0539">Nucleus</keyword>
<keyword evidence="15" id="KW-1185">Reference proteome</keyword>
<keyword evidence="6" id="KW-0175">Coiled coil</keyword>
<evidence type="ECO:0000259" key="8">
    <source>
        <dbReference type="Pfam" id="PF03813"/>
    </source>
</evidence>
<evidence type="ECO:0000256" key="4">
    <source>
        <dbReference type="ARBA" id="ARBA00023242"/>
    </source>
</evidence>
<keyword evidence="3 5" id="KW-0694">RNA-binding</keyword>
<feature type="domain" description="Nrap protein" evidence="12">
    <location>
        <begin position="867"/>
        <end position="1033"/>
    </location>
</feature>